<dbReference type="SMART" id="SM00151">
    <property type="entry name" value="SWIB"/>
    <property type="match status" value="1"/>
</dbReference>
<dbReference type="PANTHER" id="PTHR13844">
    <property type="entry name" value="SWI/SNF-RELATED MATRIX-ASSOCIATED ACTIN-DEPENDENT REGULATOR OF CHROMATIN SUBFAMILY D"/>
    <property type="match status" value="1"/>
</dbReference>
<dbReference type="InterPro" id="IPR003121">
    <property type="entry name" value="SWIB_MDM2_domain"/>
</dbReference>
<dbReference type="VEuPathDB" id="FungiDB:AMAG_02306"/>
<reference evidence="3" key="2">
    <citation type="submission" date="2009-11" db="EMBL/GenBank/DDBJ databases">
        <title>The Genome Sequence of Allomyces macrogynus strain ATCC 38327.</title>
        <authorList>
            <consortium name="The Broad Institute Genome Sequencing Platform"/>
            <person name="Russ C."/>
            <person name="Cuomo C."/>
            <person name="Shea T."/>
            <person name="Young S.K."/>
            <person name="Zeng Q."/>
            <person name="Koehrsen M."/>
            <person name="Haas B."/>
            <person name="Borodovsky M."/>
            <person name="Guigo R."/>
            <person name="Alvarado L."/>
            <person name="Berlin A."/>
            <person name="Borenstein D."/>
            <person name="Chen Z."/>
            <person name="Engels R."/>
            <person name="Freedman E."/>
            <person name="Gellesch M."/>
            <person name="Goldberg J."/>
            <person name="Griggs A."/>
            <person name="Gujja S."/>
            <person name="Heiman D."/>
            <person name="Hepburn T."/>
            <person name="Howarth C."/>
            <person name="Jen D."/>
            <person name="Larson L."/>
            <person name="Lewis B."/>
            <person name="Mehta T."/>
            <person name="Park D."/>
            <person name="Pearson M."/>
            <person name="Roberts A."/>
            <person name="Saif S."/>
            <person name="Shenoy N."/>
            <person name="Sisk P."/>
            <person name="Stolte C."/>
            <person name="Sykes S."/>
            <person name="Walk T."/>
            <person name="White J."/>
            <person name="Yandava C."/>
            <person name="Burger G."/>
            <person name="Gray M.W."/>
            <person name="Holland P.W.H."/>
            <person name="King N."/>
            <person name="Lang F.B.F."/>
            <person name="Roger A.J."/>
            <person name="Ruiz-Trillo I."/>
            <person name="Lander E."/>
            <person name="Nusbaum C."/>
        </authorList>
    </citation>
    <scope>NUCLEOTIDE SEQUENCE [LARGE SCALE GENOMIC DNA]</scope>
    <source>
        <strain evidence="3">ATCC 38327</strain>
    </source>
</reference>
<dbReference type="InterPro" id="IPR019835">
    <property type="entry name" value="SWIB_domain"/>
</dbReference>
<dbReference type="InterPro" id="IPR036885">
    <property type="entry name" value="SWIB_MDM2_dom_sf"/>
</dbReference>
<dbReference type="Gene3D" id="1.10.245.10">
    <property type="entry name" value="SWIB/MDM2 domain"/>
    <property type="match status" value="1"/>
</dbReference>
<reference evidence="2 3" key="1">
    <citation type="submission" date="2009-11" db="EMBL/GenBank/DDBJ databases">
        <title>Annotation of Allomyces macrogynus ATCC 38327.</title>
        <authorList>
            <consortium name="The Broad Institute Genome Sequencing Platform"/>
            <person name="Russ C."/>
            <person name="Cuomo C."/>
            <person name="Burger G."/>
            <person name="Gray M.W."/>
            <person name="Holland P.W.H."/>
            <person name="King N."/>
            <person name="Lang F.B.F."/>
            <person name="Roger A.J."/>
            <person name="Ruiz-Trillo I."/>
            <person name="Young S.K."/>
            <person name="Zeng Q."/>
            <person name="Gargeya S."/>
            <person name="Fitzgerald M."/>
            <person name="Haas B."/>
            <person name="Abouelleil A."/>
            <person name="Alvarado L."/>
            <person name="Arachchi H.M."/>
            <person name="Berlin A."/>
            <person name="Chapman S.B."/>
            <person name="Gearin G."/>
            <person name="Goldberg J."/>
            <person name="Griggs A."/>
            <person name="Gujja S."/>
            <person name="Hansen M."/>
            <person name="Heiman D."/>
            <person name="Howarth C."/>
            <person name="Larimer J."/>
            <person name="Lui A."/>
            <person name="MacDonald P.J.P."/>
            <person name="McCowen C."/>
            <person name="Montmayeur A."/>
            <person name="Murphy C."/>
            <person name="Neiman D."/>
            <person name="Pearson M."/>
            <person name="Priest M."/>
            <person name="Roberts A."/>
            <person name="Saif S."/>
            <person name="Shea T."/>
            <person name="Sisk P."/>
            <person name="Stolte C."/>
            <person name="Sykes S."/>
            <person name="Wortman J."/>
            <person name="Nusbaum C."/>
            <person name="Birren B."/>
        </authorList>
    </citation>
    <scope>NUCLEOTIDE SEQUENCE [LARGE SCALE GENOMIC DNA]</scope>
    <source>
        <strain evidence="2 3">ATCC 38327</strain>
    </source>
</reference>
<name>A0A0L0S2C5_ALLM3</name>
<dbReference type="CDD" id="cd10568">
    <property type="entry name" value="SWIB_like"/>
    <property type="match status" value="1"/>
</dbReference>
<dbReference type="Proteomes" id="UP000054350">
    <property type="component" value="Unassembled WGS sequence"/>
</dbReference>
<feature type="domain" description="DM2" evidence="1">
    <location>
        <begin position="177"/>
        <end position="254"/>
    </location>
</feature>
<sequence>MSASTRHRKPVERNLPPKIENVVPEAALYKRMQETERKMDAIIMRKQVEIQDALAKPIKTRATLRIFVSNYAADQHHMEPTYLLTGGDVVPNWTLRIEGRIIEAAATLAPTAPPRKFSHFVQQILVEMDRDPMAYAGEPNVAEYHKNDANPSEFDGFEVKRRGDMDVKVKIVIRLDYGQDKFKLSKELARVLGFDLMSKSEVVLGLWQYIKQQKLLDQDDKRVVNCDDSLRQIFGSNQVLFPQIPDLITRCLLPPDPIVINYVVKVDQDFTASQYAYDVQVDIDDLTTRTKLQSILAATDATREIADLDDQISAAITTLNNHRLKRDFLAAFAKDPLVFVNRYLESQNRDLEVILGTNAVNREEARRAEFYQQHWVRDAVVKYLTAKYRV</sequence>
<gene>
    <name evidence="2" type="ORF">AMAG_02306</name>
</gene>
<dbReference type="OrthoDB" id="10263741at2759"/>
<evidence type="ECO:0000313" key="3">
    <source>
        <dbReference type="Proteomes" id="UP000054350"/>
    </source>
</evidence>
<dbReference type="eggNOG" id="KOG2570">
    <property type="taxonomic scope" value="Eukaryota"/>
</dbReference>
<dbReference type="PROSITE" id="PS51925">
    <property type="entry name" value="SWIB_MDM2"/>
    <property type="match status" value="1"/>
</dbReference>
<dbReference type="AlphaFoldDB" id="A0A0L0S2C5"/>
<dbReference type="SUPFAM" id="SSF47592">
    <property type="entry name" value="SWIB/MDM2 domain"/>
    <property type="match status" value="1"/>
</dbReference>
<accession>A0A0L0S2C5</accession>
<dbReference type="Pfam" id="PF02201">
    <property type="entry name" value="SWIB"/>
    <property type="match status" value="1"/>
</dbReference>
<dbReference type="STRING" id="578462.A0A0L0S2C5"/>
<evidence type="ECO:0000259" key="1">
    <source>
        <dbReference type="PROSITE" id="PS51925"/>
    </source>
</evidence>
<proteinExistence type="predicted"/>
<organism evidence="2 3">
    <name type="scientific">Allomyces macrogynus (strain ATCC 38327)</name>
    <name type="common">Allomyces javanicus var. macrogynus</name>
    <dbReference type="NCBI Taxonomy" id="578462"/>
    <lineage>
        <taxon>Eukaryota</taxon>
        <taxon>Fungi</taxon>
        <taxon>Fungi incertae sedis</taxon>
        <taxon>Blastocladiomycota</taxon>
        <taxon>Blastocladiomycetes</taxon>
        <taxon>Blastocladiales</taxon>
        <taxon>Blastocladiaceae</taxon>
        <taxon>Allomyces</taxon>
    </lineage>
</organism>
<evidence type="ECO:0000313" key="2">
    <source>
        <dbReference type="EMBL" id="KNE56504.1"/>
    </source>
</evidence>
<keyword evidence="3" id="KW-1185">Reference proteome</keyword>
<protein>
    <recommendedName>
        <fullName evidence="1">DM2 domain-containing protein</fullName>
    </recommendedName>
</protein>
<dbReference type="EMBL" id="GG745330">
    <property type="protein sequence ID" value="KNE56504.1"/>
    <property type="molecule type" value="Genomic_DNA"/>
</dbReference>
<dbReference type="OMA" id="NFRCNEP"/>